<gene>
    <name evidence="4" type="ORF">SEMRO_69_G038560.1</name>
</gene>
<evidence type="ECO:0000313" key="4">
    <source>
        <dbReference type="EMBL" id="CAB9499808.1"/>
    </source>
</evidence>
<feature type="domain" description="Choice-of-anchor A" evidence="3">
    <location>
        <begin position="1536"/>
        <end position="1660"/>
    </location>
</feature>
<dbReference type="Pfam" id="PF20597">
    <property type="entry name" value="pAdhesive_15"/>
    <property type="match status" value="1"/>
</dbReference>
<reference evidence="4" key="1">
    <citation type="submission" date="2020-06" db="EMBL/GenBank/DDBJ databases">
        <authorList>
            <consortium name="Plant Systems Biology data submission"/>
        </authorList>
    </citation>
    <scope>NUCLEOTIDE SEQUENCE</scope>
    <source>
        <strain evidence="4">D6</strain>
    </source>
</reference>
<evidence type="ECO:0000259" key="3">
    <source>
        <dbReference type="Pfam" id="PF20597"/>
    </source>
</evidence>
<feature type="chain" id="PRO_5040231299" description="Choice-of-anchor A domain-containing protein" evidence="2">
    <location>
        <begin position="26"/>
        <end position="1710"/>
    </location>
</feature>
<accession>A0A9N8H2N5</accession>
<protein>
    <recommendedName>
        <fullName evidence="3">Choice-of-anchor A domain-containing protein</fullName>
    </recommendedName>
</protein>
<organism evidence="4 5">
    <name type="scientific">Seminavis robusta</name>
    <dbReference type="NCBI Taxonomy" id="568900"/>
    <lineage>
        <taxon>Eukaryota</taxon>
        <taxon>Sar</taxon>
        <taxon>Stramenopiles</taxon>
        <taxon>Ochrophyta</taxon>
        <taxon>Bacillariophyta</taxon>
        <taxon>Bacillariophyceae</taxon>
        <taxon>Bacillariophycidae</taxon>
        <taxon>Naviculales</taxon>
        <taxon>Naviculaceae</taxon>
        <taxon>Seminavis</taxon>
    </lineage>
</organism>
<dbReference type="OrthoDB" id="2142978at2759"/>
<comment type="caution">
    <text evidence="4">The sequence shown here is derived from an EMBL/GenBank/DDBJ whole genome shotgun (WGS) entry which is preliminary data.</text>
</comment>
<proteinExistence type="predicted"/>
<keyword evidence="5" id="KW-1185">Reference proteome</keyword>
<name>A0A9N8H2N5_9STRA</name>
<dbReference type="InterPro" id="IPR026588">
    <property type="entry name" value="Choice_anch_A"/>
</dbReference>
<dbReference type="EMBL" id="CAICTM010000068">
    <property type="protein sequence ID" value="CAB9499808.1"/>
    <property type="molecule type" value="Genomic_DNA"/>
</dbReference>
<feature type="region of interest" description="Disordered" evidence="1">
    <location>
        <begin position="1677"/>
        <end position="1710"/>
    </location>
</feature>
<keyword evidence="2" id="KW-0732">Signal</keyword>
<feature type="signal peptide" evidence="2">
    <location>
        <begin position="1"/>
        <end position="25"/>
    </location>
</feature>
<sequence length="1710" mass="184682">MTMRLLLPPLPALFLLCCLAWTTTAVDSSQCPSFGSNDILTLKDFVGVSAGRVVGTIRTDNADSVPTQAYVNSLHGTTSHRPTNILDQLLEAQVVSDAGSDLTANGADSTASHDSCNRLPLTPSNCYVRRLTTSSAVLEELLVMTPFTVHVLDAILNTVGFFQELDIPGLLETLEIPVSFDQSLMNKKRRALMTPLPDETRAALTHYMEERKKLGLRSDHGGQEPLAALHRQLLQHPFGNSDEIDHDAKEDSPQFPTAAYLQKNPSFLRGKQQEQHARNLQASNATDPPEDYDFTDSSQLGTITVSNLIEYFLAVTDFLMDYGSSSTDDDGSTCIVYNNETFGIASQPSFPPPVVYDFCNCASGAMGLFPLCPIQSTIGGFAVTRVANKLHYNYAHLLGGPLPASIPVFDGYGQQPFSSTGDVWVGTDLKIDMQPFGIVSPGGGGRLNAGSSVLACAGIQLPGVALPAAANLQSFGGELKMTSSLFVNLPDSTNPPHELEFVFAMELHEQSVRVGDNDFFNFTLIPAYGVGRFDSANPNCDPSGFFISQESILMSLSFSGAMKPIVNGVTPVASAHVDWGFILSGNDFAGQSSFLRTHIDFEWIGIASKGTLTFQVVDNNELARRGNYESNQCCTAPPCTLATDPLRIPVSRNRDLPVVDFEIQVGDVVSWGMLTLDDVSMGFTYQAEQDPLIVFHCNMLVPGLESVPASIVLDADVTGTWTAGFLASLLDIVTFPISVSGSNILQLGSSGSLEILGDWDVFFHIDWASPVWSSRLEALVLAGLPEASVISTESVSEAPQAAPVIVETAPPQNITSRQGGNNQLPFWEDIVKLSKDAGGCLESIVKSIDQKLNNVVDLLTALQILSGILETGVPGGPTNTLFAIEVTASLDSTEIANLHEAFLTTRTLLVDGNLESIADTLHSLGYDFEHTFGLRSTADKKREKTGQKEAYFECEVQYLEWDVCLDLFGRNANCSKAQSGNFPEPSCFVEGALKLHEAHALIRDAELYQSNCGPTVVDRTDMTLTPGMMTLTAPSIFGLDDENCQVPFSVTFARASPDGRQQVTSVQGVSSGCLEFGSVDAITSSVSTLLTDAANRVIQVLSGAMTGDLCILPDERVCGEPTLTVYDQQESHTLTCLDDVTALNLQQLFGQSVFSVDTSCNSIPSPIFSFETDDRKNQMNEDGCGPLEMKVARMATDCCGEDTEPIEHTLLVERLPPRFTSTAGSLDVSLGCDVNIHPSVTGVPEYERGCIDAVQSLTVADTSSYNTTTCATTIERTFILQDDGCELTEQTFVQKITLEDTYVPQFDLFPENVTLKVFDPYGPDLTGFPTAFQRCGASPVEITYEDRIVSTAGDSDCSEEFTIVERVFTATDLCGRYTTRSQTIRIGNVEPPFEEKSFSFVYAGQELILDGVNTTSCLLNSNACGIWGAPDNQCSSASNDEFSEYQTWLSSRGGDLAGGPRRTSCECPQGDRDCQRQVDRNAAFVYGTQPVTGANDLEYCSAEETEVATSTLPGTAVPTTGPCPHTDFGTTCSMAQLTGTDPVYNVFTLQAESLAAFTISIDAPTTSFVLINVVSSSDPVTVEIQPQVQGVVLRQGMDPSRVLWNFEPAVHLVSVTDPPRSSPYLFFGTLLNRLGSMRFDAQGQRAEFVGQIFVNNLHLTQLRFECGGHFVGLRPQSCGPGQGASSEEQPASGLGNIPQPNVRRSDDFGF</sequence>
<evidence type="ECO:0000313" key="5">
    <source>
        <dbReference type="Proteomes" id="UP001153069"/>
    </source>
</evidence>
<feature type="region of interest" description="Disordered" evidence="1">
    <location>
        <begin position="270"/>
        <end position="291"/>
    </location>
</feature>
<dbReference type="Proteomes" id="UP001153069">
    <property type="component" value="Unassembled WGS sequence"/>
</dbReference>
<evidence type="ECO:0000256" key="1">
    <source>
        <dbReference type="SAM" id="MobiDB-lite"/>
    </source>
</evidence>
<evidence type="ECO:0000256" key="2">
    <source>
        <dbReference type="SAM" id="SignalP"/>
    </source>
</evidence>